<accession>A0A6M3ZCS8</accession>
<protein>
    <submittedName>
        <fullName evidence="1">Uncharacterized protein</fullName>
    </submittedName>
</protein>
<dbReference type="OrthoDB" id="2892294at2"/>
<name>A0A6M3ZCS8_BACSU</name>
<dbReference type="EMBL" id="CP052842">
    <property type="protein sequence ID" value="QJP88794.1"/>
    <property type="molecule type" value="Genomic_DNA"/>
</dbReference>
<proteinExistence type="predicted"/>
<evidence type="ECO:0000313" key="1">
    <source>
        <dbReference type="EMBL" id="QJP88794.1"/>
    </source>
</evidence>
<organism evidence="1">
    <name type="scientific">Bacillus subtilis (strain 168)</name>
    <dbReference type="NCBI Taxonomy" id="224308"/>
    <lineage>
        <taxon>Bacteria</taxon>
        <taxon>Bacillati</taxon>
        <taxon>Bacillota</taxon>
        <taxon>Bacilli</taxon>
        <taxon>Bacillales</taxon>
        <taxon>Bacillaceae</taxon>
        <taxon>Bacillus</taxon>
    </lineage>
</organism>
<reference evidence="1" key="1">
    <citation type="submission" date="2020-04" db="EMBL/GenBank/DDBJ databases">
        <title>Phage recombination drives evolution of spore-forming Bacilli.</title>
        <authorList>
            <person name="Dragos A."/>
            <person name="Kovacs A.T."/>
        </authorList>
    </citation>
    <scope>NUCLEOTIDE SEQUENCE</scope>
    <source>
        <strain evidence="1">168</strain>
    </source>
</reference>
<dbReference type="AlphaFoldDB" id="A0A6M3ZCS8"/>
<sequence length="116" mass="13745">MMEEIDNNELKFRMITPDGESFLVNSAPIEGWQNDIWKTFDEQKRVFDAEIKKAFEHCNVPLEETIERAELVVDKDDNTVLTIDKLPVLILYKPEFLYSKGKAVQRYKRLYEEDVE</sequence>
<gene>
    <name evidence="1" type="ORF">HIR78_12530</name>
</gene>
<dbReference type="KEGG" id="bsu:BSU20700"/>
<dbReference type="RefSeq" id="WP_010886545.1">
    <property type="nucleotide sequence ID" value="NC_000964.3"/>
</dbReference>